<reference evidence="2" key="1">
    <citation type="submission" date="2016-11" db="EMBL/GenBank/DDBJ databases">
        <authorList>
            <person name="Varghese N."/>
            <person name="Submissions S."/>
        </authorList>
    </citation>
    <scope>NUCLEOTIDE SEQUENCE [LARGE SCALE GENOMIC DNA]</scope>
    <source>
        <strain evidence="2">DSM 10349</strain>
    </source>
</reference>
<name>A0A1M6XE41_9FIRM</name>
<dbReference type="EMBL" id="FRAR01000045">
    <property type="protein sequence ID" value="SHL04188.1"/>
    <property type="molecule type" value="Genomic_DNA"/>
</dbReference>
<evidence type="ECO:0000313" key="2">
    <source>
        <dbReference type="Proteomes" id="UP000183997"/>
    </source>
</evidence>
<protein>
    <submittedName>
        <fullName evidence="1">Uncharacterized protein</fullName>
    </submittedName>
</protein>
<dbReference type="OrthoDB" id="2990299at2"/>
<organism evidence="1 2">
    <name type="scientific">Desulforamulus aeronauticus DSM 10349</name>
    <dbReference type="NCBI Taxonomy" id="1121421"/>
    <lineage>
        <taxon>Bacteria</taxon>
        <taxon>Bacillati</taxon>
        <taxon>Bacillota</taxon>
        <taxon>Clostridia</taxon>
        <taxon>Eubacteriales</taxon>
        <taxon>Peptococcaceae</taxon>
        <taxon>Desulforamulus</taxon>
    </lineage>
</organism>
<accession>A0A1M6XE41</accession>
<keyword evidence="2" id="KW-1185">Reference proteome</keyword>
<dbReference type="Proteomes" id="UP000183997">
    <property type="component" value="Unassembled WGS sequence"/>
</dbReference>
<dbReference type="AlphaFoldDB" id="A0A1M6XE41"/>
<dbReference type="RefSeq" id="WP_072917825.1">
    <property type="nucleotide sequence ID" value="NZ_FRAR01000045.1"/>
</dbReference>
<gene>
    <name evidence="1" type="ORF">SAMN02745123_03996</name>
</gene>
<sequence>MKNIQIIDGARNSVFEIYAIDDETFGKIFGNEMDVVFLSDLTEYLDYDKPEIQAFWLKVYSKKMDKRNVNGIHGTLHLDSSYCEKSYFPERKEKLVINRYLLDE</sequence>
<evidence type="ECO:0000313" key="1">
    <source>
        <dbReference type="EMBL" id="SHL04188.1"/>
    </source>
</evidence>
<proteinExistence type="predicted"/>